<gene>
    <name evidence="3" type="ORF">L210DRAFT_3645798</name>
</gene>
<dbReference type="Proteomes" id="UP001194468">
    <property type="component" value="Unassembled WGS sequence"/>
</dbReference>
<evidence type="ECO:0000256" key="2">
    <source>
        <dbReference type="SAM" id="SignalP"/>
    </source>
</evidence>
<evidence type="ECO:0000256" key="1">
    <source>
        <dbReference type="SAM" id="MobiDB-lite"/>
    </source>
</evidence>
<organism evidence="3 4">
    <name type="scientific">Boletus edulis BED1</name>
    <dbReference type="NCBI Taxonomy" id="1328754"/>
    <lineage>
        <taxon>Eukaryota</taxon>
        <taxon>Fungi</taxon>
        <taxon>Dikarya</taxon>
        <taxon>Basidiomycota</taxon>
        <taxon>Agaricomycotina</taxon>
        <taxon>Agaricomycetes</taxon>
        <taxon>Agaricomycetidae</taxon>
        <taxon>Boletales</taxon>
        <taxon>Boletineae</taxon>
        <taxon>Boletaceae</taxon>
        <taxon>Boletoideae</taxon>
        <taxon>Boletus</taxon>
    </lineage>
</organism>
<comment type="caution">
    <text evidence="3">The sequence shown here is derived from an EMBL/GenBank/DDBJ whole genome shotgun (WGS) entry which is preliminary data.</text>
</comment>
<dbReference type="AlphaFoldDB" id="A0AAD4BUS2"/>
<feature type="signal peptide" evidence="2">
    <location>
        <begin position="1"/>
        <end position="20"/>
    </location>
</feature>
<reference evidence="3" key="1">
    <citation type="submission" date="2019-10" db="EMBL/GenBank/DDBJ databases">
        <authorList>
            <consortium name="DOE Joint Genome Institute"/>
            <person name="Kuo A."/>
            <person name="Miyauchi S."/>
            <person name="Kiss E."/>
            <person name="Drula E."/>
            <person name="Kohler A."/>
            <person name="Sanchez-Garcia M."/>
            <person name="Andreopoulos B."/>
            <person name="Barry K.W."/>
            <person name="Bonito G."/>
            <person name="Buee M."/>
            <person name="Carver A."/>
            <person name="Chen C."/>
            <person name="Cichocki N."/>
            <person name="Clum A."/>
            <person name="Culley D."/>
            <person name="Crous P.W."/>
            <person name="Fauchery L."/>
            <person name="Girlanda M."/>
            <person name="Hayes R."/>
            <person name="Keri Z."/>
            <person name="LaButti K."/>
            <person name="Lipzen A."/>
            <person name="Lombard V."/>
            <person name="Magnuson J."/>
            <person name="Maillard F."/>
            <person name="Morin E."/>
            <person name="Murat C."/>
            <person name="Nolan M."/>
            <person name="Ohm R."/>
            <person name="Pangilinan J."/>
            <person name="Pereira M."/>
            <person name="Perotto S."/>
            <person name="Peter M."/>
            <person name="Riley R."/>
            <person name="Sitrit Y."/>
            <person name="Stielow B."/>
            <person name="Szollosi G."/>
            <person name="Zifcakova L."/>
            <person name="Stursova M."/>
            <person name="Spatafora J.W."/>
            <person name="Tedersoo L."/>
            <person name="Vaario L.-M."/>
            <person name="Yamada A."/>
            <person name="Yan M."/>
            <person name="Wang P."/>
            <person name="Xu J."/>
            <person name="Bruns T."/>
            <person name="Baldrian P."/>
            <person name="Vilgalys R."/>
            <person name="Henrissat B."/>
            <person name="Grigoriev I.V."/>
            <person name="Hibbett D."/>
            <person name="Nagy L.G."/>
            <person name="Martin F.M."/>
        </authorList>
    </citation>
    <scope>NUCLEOTIDE SEQUENCE</scope>
    <source>
        <strain evidence="3">BED1</strain>
    </source>
</reference>
<name>A0AAD4BUS2_BOLED</name>
<proteinExistence type="predicted"/>
<evidence type="ECO:0000313" key="4">
    <source>
        <dbReference type="Proteomes" id="UP001194468"/>
    </source>
</evidence>
<sequence length="133" mass="12756">MKLATLATLTVAVVVGHVSASPADDVLTPTGVPATSGPPFTLSFDTTGAAPSVLSALSSLISSESTAVMPYTATTLTQPASGASGSTPTQTSSSPSSTATQTSGAGSLGRVWRSGDVAGVGFAVLGAVAALVC</sequence>
<keyword evidence="4" id="KW-1185">Reference proteome</keyword>
<feature type="region of interest" description="Disordered" evidence="1">
    <location>
        <begin position="77"/>
        <end position="107"/>
    </location>
</feature>
<dbReference type="EMBL" id="WHUW01000013">
    <property type="protein sequence ID" value="KAF8439813.1"/>
    <property type="molecule type" value="Genomic_DNA"/>
</dbReference>
<keyword evidence="2" id="KW-0732">Signal</keyword>
<accession>A0AAD4BUS2</accession>
<evidence type="ECO:0000313" key="3">
    <source>
        <dbReference type="EMBL" id="KAF8439813.1"/>
    </source>
</evidence>
<feature type="compositionally biased region" description="Low complexity" evidence="1">
    <location>
        <begin position="80"/>
        <end position="105"/>
    </location>
</feature>
<feature type="chain" id="PRO_5042181315" evidence="2">
    <location>
        <begin position="21"/>
        <end position="133"/>
    </location>
</feature>
<reference evidence="3" key="2">
    <citation type="journal article" date="2020" name="Nat. Commun.">
        <title>Large-scale genome sequencing of mycorrhizal fungi provides insights into the early evolution of symbiotic traits.</title>
        <authorList>
            <person name="Miyauchi S."/>
            <person name="Kiss E."/>
            <person name="Kuo A."/>
            <person name="Drula E."/>
            <person name="Kohler A."/>
            <person name="Sanchez-Garcia M."/>
            <person name="Morin E."/>
            <person name="Andreopoulos B."/>
            <person name="Barry K.W."/>
            <person name="Bonito G."/>
            <person name="Buee M."/>
            <person name="Carver A."/>
            <person name="Chen C."/>
            <person name="Cichocki N."/>
            <person name="Clum A."/>
            <person name="Culley D."/>
            <person name="Crous P.W."/>
            <person name="Fauchery L."/>
            <person name="Girlanda M."/>
            <person name="Hayes R.D."/>
            <person name="Keri Z."/>
            <person name="LaButti K."/>
            <person name="Lipzen A."/>
            <person name="Lombard V."/>
            <person name="Magnuson J."/>
            <person name="Maillard F."/>
            <person name="Murat C."/>
            <person name="Nolan M."/>
            <person name="Ohm R.A."/>
            <person name="Pangilinan J."/>
            <person name="Pereira M.F."/>
            <person name="Perotto S."/>
            <person name="Peter M."/>
            <person name="Pfister S."/>
            <person name="Riley R."/>
            <person name="Sitrit Y."/>
            <person name="Stielow J.B."/>
            <person name="Szollosi G."/>
            <person name="Zifcakova L."/>
            <person name="Stursova M."/>
            <person name="Spatafora J.W."/>
            <person name="Tedersoo L."/>
            <person name="Vaario L.M."/>
            <person name="Yamada A."/>
            <person name="Yan M."/>
            <person name="Wang P."/>
            <person name="Xu J."/>
            <person name="Bruns T."/>
            <person name="Baldrian P."/>
            <person name="Vilgalys R."/>
            <person name="Dunand C."/>
            <person name="Henrissat B."/>
            <person name="Grigoriev I.V."/>
            <person name="Hibbett D."/>
            <person name="Nagy L.G."/>
            <person name="Martin F.M."/>
        </authorList>
    </citation>
    <scope>NUCLEOTIDE SEQUENCE</scope>
    <source>
        <strain evidence="3">BED1</strain>
    </source>
</reference>
<protein>
    <submittedName>
        <fullName evidence="3">Uncharacterized protein</fullName>
    </submittedName>
</protein>